<name>A0A3A5K4X6_9HYPH</name>
<feature type="transmembrane region" description="Helical" evidence="1">
    <location>
        <begin position="96"/>
        <end position="120"/>
    </location>
</feature>
<dbReference type="AlphaFoldDB" id="A0A3A5K4X6"/>
<keyword evidence="1" id="KW-0812">Transmembrane</keyword>
<dbReference type="InterPro" id="IPR036927">
    <property type="entry name" value="Cyt_c_oxase-like_su1_sf"/>
</dbReference>
<feature type="transmembrane region" description="Helical" evidence="1">
    <location>
        <begin position="70"/>
        <end position="90"/>
    </location>
</feature>
<feature type="transmembrane region" description="Helical" evidence="1">
    <location>
        <begin position="7"/>
        <end position="28"/>
    </location>
</feature>
<reference evidence="2 3" key="1">
    <citation type="submission" date="2018-09" db="EMBL/GenBank/DDBJ databases">
        <title>Mesorhizobium carmichaelinearum sp. nov. isolated from Carmichaelinea spp. root nodules in New Zealand.</title>
        <authorList>
            <person name="De Meyer S.E."/>
        </authorList>
    </citation>
    <scope>NUCLEOTIDE SEQUENCE [LARGE SCALE GENOMIC DNA]</scope>
    <source>
        <strain evidence="2 3">ICMP19557</strain>
    </source>
</reference>
<dbReference type="Gene3D" id="1.20.210.10">
    <property type="entry name" value="Cytochrome c oxidase-like, subunit I domain"/>
    <property type="match status" value="1"/>
</dbReference>
<organism evidence="2 3">
    <name type="scientific">Mesorhizobium waimense</name>
    <dbReference type="NCBI Taxonomy" id="1300307"/>
    <lineage>
        <taxon>Bacteria</taxon>
        <taxon>Pseudomonadati</taxon>
        <taxon>Pseudomonadota</taxon>
        <taxon>Alphaproteobacteria</taxon>
        <taxon>Hyphomicrobiales</taxon>
        <taxon>Phyllobacteriaceae</taxon>
        <taxon>Mesorhizobium</taxon>
    </lineage>
</organism>
<feature type="transmembrane region" description="Helical" evidence="1">
    <location>
        <begin position="40"/>
        <end position="58"/>
    </location>
</feature>
<accession>A0A3A5K4X6</accession>
<evidence type="ECO:0000313" key="2">
    <source>
        <dbReference type="EMBL" id="RJT29867.1"/>
    </source>
</evidence>
<keyword evidence="1" id="KW-0472">Membrane</keyword>
<evidence type="ECO:0008006" key="4">
    <source>
        <dbReference type="Google" id="ProtNLM"/>
    </source>
</evidence>
<keyword evidence="3" id="KW-1185">Reference proteome</keyword>
<evidence type="ECO:0000256" key="1">
    <source>
        <dbReference type="SAM" id="Phobius"/>
    </source>
</evidence>
<sequence>MPRVSELFFKTAIVFLIVGIAIGLHMAISQDHAAFPAHAHINLLGWVTSAIFGGYYALNPAKAARRIAMIHYGLYTLGLVVMLPALYLMLAKGNTAIEPVVATGSMIVAAAVLTFGFVVFSSEPVPTASGLKSAPR</sequence>
<keyword evidence="1" id="KW-1133">Transmembrane helix</keyword>
<evidence type="ECO:0000313" key="3">
    <source>
        <dbReference type="Proteomes" id="UP000272706"/>
    </source>
</evidence>
<dbReference type="Proteomes" id="UP000272706">
    <property type="component" value="Unassembled WGS sequence"/>
</dbReference>
<comment type="caution">
    <text evidence="2">The sequence shown here is derived from an EMBL/GenBank/DDBJ whole genome shotgun (WGS) entry which is preliminary data.</text>
</comment>
<protein>
    <recommendedName>
        <fullName evidence="4">Cbb3-type cytochrome c oxidase subunit I</fullName>
    </recommendedName>
</protein>
<dbReference type="EMBL" id="QZWZ01000039">
    <property type="protein sequence ID" value="RJT29867.1"/>
    <property type="molecule type" value="Genomic_DNA"/>
</dbReference>
<dbReference type="RefSeq" id="WP_120018051.1">
    <property type="nucleotide sequence ID" value="NZ_QZWZ01000039.1"/>
</dbReference>
<dbReference type="SUPFAM" id="SSF81442">
    <property type="entry name" value="Cytochrome c oxidase subunit I-like"/>
    <property type="match status" value="1"/>
</dbReference>
<proteinExistence type="predicted"/>
<dbReference type="OrthoDB" id="9808748at2"/>
<gene>
    <name evidence="2" type="ORF">D3227_31275</name>
</gene>